<dbReference type="OrthoDB" id="5198389at2"/>
<keyword evidence="1" id="KW-0472">Membrane</keyword>
<keyword evidence="1" id="KW-0812">Transmembrane</keyword>
<reference evidence="2 3" key="1">
    <citation type="submission" date="2019-01" db="EMBL/GenBank/DDBJ databases">
        <title>Nocardioides guangzhouensis sp. nov., an actinobacterium isolated from soil.</title>
        <authorList>
            <person name="Fu Y."/>
            <person name="Cai Y."/>
            <person name="Lin Z."/>
            <person name="Chen P."/>
        </authorList>
    </citation>
    <scope>NUCLEOTIDE SEQUENCE [LARGE SCALE GENOMIC DNA]</scope>
    <source>
        <strain evidence="2 3">NBRC 105384</strain>
    </source>
</reference>
<evidence type="ECO:0000313" key="2">
    <source>
        <dbReference type="EMBL" id="RYU15760.1"/>
    </source>
</evidence>
<dbReference type="RefSeq" id="WP_129985039.1">
    <property type="nucleotide sequence ID" value="NZ_SDPU01000001.1"/>
</dbReference>
<feature type="transmembrane region" description="Helical" evidence="1">
    <location>
        <begin position="6"/>
        <end position="23"/>
    </location>
</feature>
<comment type="caution">
    <text evidence="2">The sequence shown here is derived from an EMBL/GenBank/DDBJ whole genome shotgun (WGS) entry which is preliminary data.</text>
</comment>
<sequence>MAADWAVLAFVIAAIGAALNVRVRRRVLRTGERVGRRLWALVPRRVRPTADSRPIEVIAHDARRLGHRFHHPHRGLTFVKYESTRWAYDKVLAEGCRALGIEHLLGVLPPGPELDAERRRVEWLLYQAGLDVDDAA</sequence>
<protein>
    <submittedName>
        <fullName evidence="2">Uncharacterized protein</fullName>
    </submittedName>
</protein>
<evidence type="ECO:0000256" key="1">
    <source>
        <dbReference type="SAM" id="Phobius"/>
    </source>
</evidence>
<dbReference type="EMBL" id="SDPU01000001">
    <property type="protein sequence ID" value="RYU15760.1"/>
    <property type="molecule type" value="Genomic_DNA"/>
</dbReference>
<keyword evidence="1" id="KW-1133">Transmembrane helix</keyword>
<evidence type="ECO:0000313" key="3">
    <source>
        <dbReference type="Proteomes" id="UP000291189"/>
    </source>
</evidence>
<name>A0A4Q5JAI3_9ACTN</name>
<organism evidence="2 3">
    <name type="scientific">Nocardioides iriomotensis</name>
    <dbReference type="NCBI Taxonomy" id="715784"/>
    <lineage>
        <taxon>Bacteria</taxon>
        <taxon>Bacillati</taxon>
        <taxon>Actinomycetota</taxon>
        <taxon>Actinomycetes</taxon>
        <taxon>Propionibacteriales</taxon>
        <taxon>Nocardioidaceae</taxon>
        <taxon>Nocardioides</taxon>
    </lineage>
</organism>
<dbReference type="Proteomes" id="UP000291189">
    <property type="component" value="Unassembled WGS sequence"/>
</dbReference>
<gene>
    <name evidence="2" type="ORF">ETU37_01195</name>
</gene>
<keyword evidence="3" id="KW-1185">Reference proteome</keyword>
<dbReference type="AlphaFoldDB" id="A0A4Q5JAI3"/>
<proteinExistence type="predicted"/>
<accession>A0A4Q5JAI3</accession>